<dbReference type="EMBL" id="PEZY01000012">
    <property type="protein sequence ID" value="PIS05790.1"/>
    <property type="molecule type" value="Genomic_DNA"/>
</dbReference>
<feature type="transmembrane region" description="Helical" evidence="1">
    <location>
        <begin position="12"/>
        <end position="32"/>
    </location>
</feature>
<accession>A0A2H0W586</accession>
<protein>
    <submittedName>
        <fullName evidence="2">Uncharacterized protein</fullName>
    </submittedName>
</protein>
<keyword evidence="1" id="KW-0472">Membrane</keyword>
<comment type="caution">
    <text evidence="2">The sequence shown here is derived from an EMBL/GenBank/DDBJ whole genome shotgun (WGS) entry which is preliminary data.</text>
</comment>
<organism evidence="2 3">
    <name type="scientific">Candidatus Buchananbacteria bacterium CG10_big_fil_rev_8_21_14_0_10_33_19</name>
    <dbReference type="NCBI Taxonomy" id="1974525"/>
    <lineage>
        <taxon>Bacteria</taxon>
        <taxon>Candidatus Buchananiibacteriota</taxon>
    </lineage>
</organism>
<evidence type="ECO:0000313" key="3">
    <source>
        <dbReference type="Proteomes" id="UP000229056"/>
    </source>
</evidence>
<gene>
    <name evidence="2" type="ORF">COT80_03410</name>
</gene>
<dbReference type="AlphaFoldDB" id="A0A2H0W586"/>
<sequence length="144" mass="16037">MTTLTDRTPSPQVITAFVIVFVVISSIIISLGNYYGQNTNHQVAGAIDTADQIKLTNEYKTAFLSEFDDYLILDTDSDWMNSDILSSTVTIKNNLLALKVPSEFKQIHLNAVVALSEIEKGINVKDLDLVLPNVYKLRDIIANF</sequence>
<proteinExistence type="predicted"/>
<keyword evidence="1" id="KW-1133">Transmembrane helix</keyword>
<keyword evidence="1" id="KW-0812">Transmembrane</keyword>
<reference evidence="3" key="1">
    <citation type="submission" date="2017-09" db="EMBL/GenBank/DDBJ databases">
        <title>Depth-based differentiation of microbial function through sediment-hosted aquifers and enrichment of novel symbionts in the deep terrestrial subsurface.</title>
        <authorList>
            <person name="Probst A.J."/>
            <person name="Ladd B."/>
            <person name="Jarett J.K."/>
            <person name="Geller-Mcgrath D.E."/>
            <person name="Sieber C.M.K."/>
            <person name="Emerson J.B."/>
            <person name="Anantharaman K."/>
            <person name="Thomas B.C."/>
            <person name="Malmstrom R."/>
            <person name="Stieglmeier M."/>
            <person name="Klingl A."/>
            <person name="Woyke T."/>
            <person name="Ryan C.M."/>
            <person name="Banfield J.F."/>
        </authorList>
    </citation>
    <scope>NUCLEOTIDE SEQUENCE [LARGE SCALE GENOMIC DNA]</scope>
</reference>
<dbReference type="Proteomes" id="UP000229056">
    <property type="component" value="Unassembled WGS sequence"/>
</dbReference>
<evidence type="ECO:0000256" key="1">
    <source>
        <dbReference type="SAM" id="Phobius"/>
    </source>
</evidence>
<evidence type="ECO:0000313" key="2">
    <source>
        <dbReference type="EMBL" id="PIS05790.1"/>
    </source>
</evidence>
<name>A0A2H0W586_9BACT</name>